<dbReference type="AlphaFoldDB" id="A0A4Y2S4T5"/>
<comment type="caution">
    <text evidence="1">The sequence shown here is derived from an EMBL/GenBank/DDBJ whole genome shotgun (WGS) entry which is preliminary data.</text>
</comment>
<evidence type="ECO:0000313" key="2">
    <source>
        <dbReference type="Proteomes" id="UP000499080"/>
    </source>
</evidence>
<proteinExistence type="predicted"/>
<dbReference type="Proteomes" id="UP000499080">
    <property type="component" value="Unassembled WGS sequence"/>
</dbReference>
<protein>
    <submittedName>
        <fullName evidence="1">Uncharacterized protein</fullName>
    </submittedName>
</protein>
<accession>A0A4Y2S4T5</accession>
<keyword evidence="2" id="KW-1185">Reference proteome</keyword>
<dbReference type="EMBL" id="BGPR01019877">
    <property type="protein sequence ID" value="GBN83214.1"/>
    <property type="molecule type" value="Genomic_DNA"/>
</dbReference>
<sequence>MVKEGGNIDGSRKLSKKKIIHYTVGVRPFVMVISKLIMTKISKVDVSDMKVFEPLKSFTQLSEERSAKVSGINMEGIFKSDDDLKVLQELSVSIFYPKSQTKWKNNEEEDDDKDPSHLIG</sequence>
<organism evidence="1 2">
    <name type="scientific">Araneus ventricosus</name>
    <name type="common">Orbweaver spider</name>
    <name type="synonym">Epeira ventricosa</name>
    <dbReference type="NCBI Taxonomy" id="182803"/>
    <lineage>
        <taxon>Eukaryota</taxon>
        <taxon>Metazoa</taxon>
        <taxon>Ecdysozoa</taxon>
        <taxon>Arthropoda</taxon>
        <taxon>Chelicerata</taxon>
        <taxon>Arachnida</taxon>
        <taxon>Araneae</taxon>
        <taxon>Araneomorphae</taxon>
        <taxon>Entelegynae</taxon>
        <taxon>Araneoidea</taxon>
        <taxon>Araneidae</taxon>
        <taxon>Araneus</taxon>
    </lineage>
</organism>
<gene>
    <name evidence="1" type="ORF">AVEN_15955_1</name>
</gene>
<reference evidence="1 2" key="1">
    <citation type="journal article" date="2019" name="Sci. Rep.">
        <title>Orb-weaving spider Araneus ventricosus genome elucidates the spidroin gene catalogue.</title>
        <authorList>
            <person name="Kono N."/>
            <person name="Nakamura H."/>
            <person name="Ohtoshi R."/>
            <person name="Moran D.A.P."/>
            <person name="Shinohara A."/>
            <person name="Yoshida Y."/>
            <person name="Fujiwara M."/>
            <person name="Mori M."/>
            <person name="Tomita M."/>
            <person name="Arakawa K."/>
        </authorList>
    </citation>
    <scope>NUCLEOTIDE SEQUENCE [LARGE SCALE GENOMIC DNA]</scope>
</reference>
<evidence type="ECO:0000313" key="1">
    <source>
        <dbReference type="EMBL" id="GBN83214.1"/>
    </source>
</evidence>
<name>A0A4Y2S4T5_ARAVE</name>